<gene>
    <name evidence="1" type="ORF">M9Y10_013350</name>
</gene>
<evidence type="ECO:0000313" key="1">
    <source>
        <dbReference type="EMBL" id="KAK8858249.1"/>
    </source>
</evidence>
<protein>
    <submittedName>
        <fullName evidence="1">Uncharacterized protein</fullName>
    </submittedName>
</protein>
<keyword evidence="2" id="KW-1185">Reference proteome</keyword>
<organism evidence="1 2">
    <name type="scientific">Tritrichomonas musculus</name>
    <dbReference type="NCBI Taxonomy" id="1915356"/>
    <lineage>
        <taxon>Eukaryota</taxon>
        <taxon>Metamonada</taxon>
        <taxon>Parabasalia</taxon>
        <taxon>Tritrichomonadida</taxon>
        <taxon>Tritrichomonadidae</taxon>
        <taxon>Tritrichomonas</taxon>
    </lineage>
</organism>
<comment type="caution">
    <text evidence="1">The sequence shown here is derived from an EMBL/GenBank/DDBJ whole genome shotgun (WGS) entry which is preliminary data.</text>
</comment>
<accession>A0ABR2I7W9</accession>
<dbReference type="Proteomes" id="UP001470230">
    <property type="component" value="Unassembled WGS sequence"/>
</dbReference>
<dbReference type="EMBL" id="JAPFFF010000019">
    <property type="protein sequence ID" value="KAK8858249.1"/>
    <property type="molecule type" value="Genomic_DNA"/>
</dbReference>
<evidence type="ECO:0000313" key="2">
    <source>
        <dbReference type="Proteomes" id="UP001470230"/>
    </source>
</evidence>
<sequence>MAENQKKSKNPSENKGVELAISVFDKNTKNKQYTLSYNLQYKSSLQNYIFKCFDYKPESSLILYQKANPPGKQEILGNNVFYKDIENIEKYIFHVYLFPNPSHKSLFLDFINEQKDPEVYFYAVLQGKGVKEKALDLTQPNKGNSNFDLDKYVENAKDLHNILFAYNQFINQNTDNPLSPYQYLVYNGLRKDLFENDNVKQFIENYDSPFKYHKKVYEYYKFRLSQSEYAIVDSLLSKYCGGIKLETDDGDADDSNNDIIKKKELVLNTFMAASKNEELTRIALEVWFNKDL</sequence>
<reference evidence="1 2" key="1">
    <citation type="submission" date="2024-04" db="EMBL/GenBank/DDBJ databases">
        <title>Tritrichomonas musculus Genome.</title>
        <authorList>
            <person name="Alves-Ferreira E."/>
            <person name="Grigg M."/>
            <person name="Lorenzi H."/>
            <person name="Galac M."/>
        </authorList>
    </citation>
    <scope>NUCLEOTIDE SEQUENCE [LARGE SCALE GENOMIC DNA]</scope>
    <source>
        <strain evidence="1 2">EAF2021</strain>
    </source>
</reference>
<name>A0ABR2I7W9_9EUKA</name>
<proteinExistence type="predicted"/>